<dbReference type="EMBL" id="BK029940">
    <property type="protein sequence ID" value="DAD55975.1"/>
    <property type="molecule type" value="Genomic_DNA"/>
</dbReference>
<accession>A0A8D9UHX4</accession>
<sequence>MNLEKVNNRVHSDYEFLKELGYNIVGVFVYGSNNYGMATEHSDVDTKAIVLPHFDDIVDSKDWVSKEYHRDEDGGKLEVKDIRLMFNSYLKQNINFTETLFTKYFELNPEYAGMWLGAIIKNREAIAHYCPHKAVLTMYGNMKTKYKQMFHRAPHNEFDIDNYGYGLKDFHHIARLSDFIKRYVAEDEPYEKILIPKDPELLISYKTTPLPIEDAKRVAESLITEAEVLVDEYVMDKHFETDETVAEVLRNVQRTMIAHSLKKELLESETKL</sequence>
<reference evidence="1" key="1">
    <citation type="journal article" date="2021" name="Proc. Natl. Acad. Sci. U.S.A.">
        <title>A Catalog of Tens of Thousands of Viruses from Human Metagenomes Reveals Hidden Associations with Chronic Diseases.</title>
        <authorList>
            <person name="Tisza M.J."/>
            <person name="Buck C.B."/>
        </authorList>
    </citation>
    <scope>NUCLEOTIDE SEQUENCE</scope>
    <source>
        <strain evidence="1">CtOZu12</strain>
    </source>
</reference>
<evidence type="ECO:0000313" key="1">
    <source>
        <dbReference type="EMBL" id="DAD55975.1"/>
    </source>
</evidence>
<organism evidence="1">
    <name type="scientific">Bacteriophage sp</name>
    <dbReference type="NCBI Taxonomy" id="38018"/>
    <lineage>
        <taxon>Viruses</taxon>
    </lineage>
</organism>
<protein>
    <submittedName>
        <fullName evidence="1">RNA repair pathway DNA polymerase beta family</fullName>
    </submittedName>
</protein>
<name>A0A8D9UHX4_9VIRU</name>
<proteinExistence type="predicted"/>